<name>A0A7Z7VNQ9_VIBCL</name>
<dbReference type="PROSITE" id="PS50076">
    <property type="entry name" value="DNAJ_2"/>
    <property type="match status" value="1"/>
</dbReference>
<evidence type="ECO:0000259" key="2">
    <source>
        <dbReference type="PROSITE" id="PS50076"/>
    </source>
</evidence>
<accession>A0A7Z7VNQ9</accession>
<gene>
    <name evidence="3" type="ORF">EYB64_12095</name>
</gene>
<dbReference type="EMBL" id="SISP01000020">
    <property type="protein sequence ID" value="TBM41308.1"/>
    <property type="molecule type" value="Genomic_DNA"/>
</dbReference>
<dbReference type="Gene3D" id="1.10.287.110">
    <property type="entry name" value="DnaJ domain"/>
    <property type="match status" value="1"/>
</dbReference>
<evidence type="ECO:0000313" key="4">
    <source>
        <dbReference type="Proteomes" id="UP000294145"/>
    </source>
</evidence>
<keyword evidence="1" id="KW-0143">Chaperone</keyword>
<reference evidence="3 4" key="1">
    <citation type="submission" date="2019-02" db="EMBL/GenBank/DDBJ databases">
        <title>Genomic plasticity associated with the antimicrobial resistance in Vibrio cholerae.</title>
        <authorList>
            <person name="Verma J."/>
            <person name="Bag S."/>
            <person name="Saha B."/>
            <person name="Kumar P."/>
            <person name="Ghosh T.S."/>
            <person name="Dayal M."/>
            <person name="Senapati T."/>
            <person name="Mehra S."/>
            <person name="Dey P."/>
            <person name="Desigamani A."/>
            <person name="Kumar D."/>
            <person name="Rana P."/>
            <person name="Kumar B."/>
            <person name="Maiti T.K."/>
            <person name="Sharma N.C."/>
            <person name="Bhadra R.K."/>
            <person name="Mutreja A."/>
            <person name="Nair G.B."/>
            <person name="Ramamurthy T."/>
            <person name="Das B."/>
        </authorList>
    </citation>
    <scope>NUCLEOTIDE SEQUENCE [LARGE SCALE GENOMIC DNA]</scope>
    <source>
        <strain evidence="3 4">IDH06781</strain>
    </source>
</reference>
<feature type="domain" description="J" evidence="2">
    <location>
        <begin position="10"/>
        <end position="99"/>
    </location>
</feature>
<dbReference type="Proteomes" id="UP000294145">
    <property type="component" value="Unassembled WGS sequence"/>
</dbReference>
<dbReference type="CDD" id="cd06257">
    <property type="entry name" value="DnaJ"/>
    <property type="match status" value="1"/>
</dbReference>
<dbReference type="RefSeq" id="WP_114709032.1">
    <property type="nucleotide sequence ID" value="NZ_JACWKW010000009.1"/>
</dbReference>
<organism evidence="3 4">
    <name type="scientific">Vibrio cholerae</name>
    <dbReference type="NCBI Taxonomy" id="666"/>
    <lineage>
        <taxon>Bacteria</taxon>
        <taxon>Pseudomonadati</taxon>
        <taxon>Pseudomonadota</taxon>
        <taxon>Gammaproteobacteria</taxon>
        <taxon>Vibrionales</taxon>
        <taxon>Vibrionaceae</taxon>
        <taxon>Vibrio</taxon>
    </lineage>
</organism>
<protein>
    <recommendedName>
        <fullName evidence="2">J domain-containing protein</fullName>
    </recommendedName>
</protein>
<dbReference type="AlphaFoldDB" id="A0A7Z7VNQ9"/>
<proteinExistence type="predicted"/>
<comment type="caution">
    <text evidence="3">The sequence shown here is derived from an EMBL/GenBank/DDBJ whole genome shotgun (WGS) entry which is preliminary data.</text>
</comment>
<evidence type="ECO:0000313" key="3">
    <source>
        <dbReference type="EMBL" id="TBM41308.1"/>
    </source>
</evidence>
<sequence>MKRKNIDLKKAMSLFGLESLDGISLRALKRLYKRAVFKVHPDKGGNKEDAQLLNTAYSALLDHGVFLVGADDEESNVQQTKSDTTDSSTDDKWFYDRNNGHPLHACHLASMYTLDSLIQQTFNVVSSDASFYKVFGTYTGKPDRHFYMKNGEQHLAISGREESLSITDVTNAGKARKQCVELSLNITNYNPNYPRTNQSFARVLCDWFGSRIMSDEFRFGWVFNHLMSCVHHARHSGSFRVHDVVYTAHKDSWNEWVDVKVSGHLVRIYVNECPSQDFLTPFTLNEWKPLDELPSRWTIKHLVRLLVNGQFHHIKRDYYYTDDYAYDAACGYRKGYIDNPLHVACQWVGEKKRSCTSLHFSDDRRLSFGFHSNDSSSLIVDLNNRFLLEDVNTEVAFYEETFLKLSA</sequence>
<evidence type="ECO:0000256" key="1">
    <source>
        <dbReference type="ARBA" id="ARBA00023186"/>
    </source>
</evidence>
<dbReference type="SMART" id="SM00271">
    <property type="entry name" value="DnaJ"/>
    <property type="match status" value="1"/>
</dbReference>
<dbReference type="InterPro" id="IPR036869">
    <property type="entry name" value="J_dom_sf"/>
</dbReference>
<dbReference type="InterPro" id="IPR001623">
    <property type="entry name" value="DnaJ_domain"/>
</dbReference>
<dbReference type="SUPFAM" id="SSF46565">
    <property type="entry name" value="Chaperone J-domain"/>
    <property type="match status" value="1"/>
</dbReference>